<dbReference type="PROSITE" id="PS51751">
    <property type="entry name" value="EXPERA"/>
    <property type="match status" value="1"/>
</dbReference>
<evidence type="ECO:0000313" key="9">
    <source>
        <dbReference type="Proteomes" id="UP000694844"/>
    </source>
</evidence>
<feature type="transmembrane region" description="Helical" evidence="7">
    <location>
        <begin position="43"/>
        <end position="65"/>
    </location>
</feature>
<dbReference type="InterPro" id="IPR033118">
    <property type="entry name" value="EXPERA"/>
</dbReference>
<gene>
    <name evidence="10" type="primary">LOC111133641</name>
</gene>
<proteinExistence type="inferred from homology"/>
<evidence type="ECO:0000313" key="10">
    <source>
        <dbReference type="RefSeq" id="XP_022337874.1"/>
    </source>
</evidence>
<evidence type="ECO:0000256" key="6">
    <source>
        <dbReference type="PROSITE-ProRule" id="PRU01087"/>
    </source>
</evidence>
<evidence type="ECO:0000256" key="1">
    <source>
        <dbReference type="ARBA" id="ARBA00004141"/>
    </source>
</evidence>
<feature type="transmembrane region" description="Helical" evidence="7">
    <location>
        <begin position="167"/>
        <end position="186"/>
    </location>
</feature>
<dbReference type="AlphaFoldDB" id="A0A8B8EDX5"/>
<dbReference type="InterPro" id="IPR007905">
    <property type="entry name" value="EBP"/>
</dbReference>
<keyword evidence="9" id="KW-1185">Reference proteome</keyword>
<dbReference type="GO" id="GO:0005783">
    <property type="term" value="C:endoplasmic reticulum"/>
    <property type="evidence" value="ECO:0007669"/>
    <property type="project" value="TreeGrafter"/>
</dbReference>
<evidence type="ECO:0000256" key="2">
    <source>
        <dbReference type="ARBA" id="ARBA00008337"/>
    </source>
</evidence>
<dbReference type="GO" id="GO:0016125">
    <property type="term" value="P:sterol metabolic process"/>
    <property type="evidence" value="ECO:0007669"/>
    <property type="project" value="InterPro"/>
</dbReference>
<dbReference type="RefSeq" id="XP_022337874.1">
    <property type="nucleotide sequence ID" value="XM_022482166.1"/>
</dbReference>
<keyword evidence="3 6" id="KW-0812">Transmembrane</keyword>
<dbReference type="PANTHER" id="PTHR14207">
    <property type="entry name" value="STEROL ISOMERASE"/>
    <property type="match status" value="1"/>
</dbReference>
<evidence type="ECO:0000256" key="5">
    <source>
        <dbReference type="ARBA" id="ARBA00023136"/>
    </source>
</evidence>
<dbReference type="Pfam" id="PF05241">
    <property type="entry name" value="EBP"/>
    <property type="match status" value="1"/>
</dbReference>
<protein>
    <submittedName>
        <fullName evidence="10">Emopamil-binding protein-like</fullName>
    </submittedName>
</protein>
<comment type="subcellular location">
    <subcellularLocation>
        <location evidence="1">Membrane</location>
        <topology evidence="1">Multi-pass membrane protein</topology>
    </subcellularLocation>
</comment>
<feature type="domain" description="EXPERA" evidence="8">
    <location>
        <begin position="40"/>
        <end position="185"/>
    </location>
</feature>
<evidence type="ECO:0000259" key="8">
    <source>
        <dbReference type="PROSITE" id="PS51751"/>
    </source>
</evidence>
<accession>A0A8B8EDX5</accession>
<dbReference type="OrthoDB" id="58557at2759"/>
<evidence type="ECO:0000256" key="4">
    <source>
        <dbReference type="ARBA" id="ARBA00022989"/>
    </source>
</evidence>
<dbReference type="GO" id="GO:0016020">
    <property type="term" value="C:membrane"/>
    <property type="evidence" value="ECO:0007669"/>
    <property type="project" value="UniProtKB-SubCell"/>
</dbReference>
<sequence>MGNEKTVLTQVSIVSLAVTAVYAVGAFIFAYTVGKSQSRIDKLIIAWLVFDTLIHFTLEGPFVYWSLVSTVEKSTHVTSQVWKEYALADRRWGISDPTIVSLEILTVFITGPMAVWLIFAMLKNKTYRHFIQIVLCVCELYGGWMTFCPEWLTGSKNLETGNFLYLWVYLVFFNGIWVIIPILLLVQSWQDMTATRKIKQTKTVESVTTTSVSRKYNTRSSGKKNK</sequence>
<dbReference type="KEGG" id="cvn:111133641"/>
<dbReference type="GO" id="GO:0047750">
    <property type="term" value="F:cholestenol delta-isomerase activity"/>
    <property type="evidence" value="ECO:0007669"/>
    <property type="project" value="InterPro"/>
</dbReference>
<dbReference type="GeneID" id="111133641"/>
<feature type="transmembrane region" description="Helical" evidence="7">
    <location>
        <begin position="129"/>
        <end position="147"/>
    </location>
</feature>
<reference evidence="10" key="1">
    <citation type="submission" date="2025-08" db="UniProtKB">
        <authorList>
            <consortium name="RefSeq"/>
        </authorList>
    </citation>
    <scope>IDENTIFICATION</scope>
    <source>
        <tissue evidence="10">Whole sample</tissue>
    </source>
</reference>
<dbReference type="PANTHER" id="PTHR14207:SF1">
    <property type="entry name" value="EMOPAMIL-BINDING PROTEIN-LIKE"/>
    <property type="match status" value="1"/>
</dbReference>
<feature type="transmembrane region" description="Helical" evidence="7">
    <location>
        <begin position="99"/>
        <end position="122"/>
    </location>
</feature>
<evidence type="ECO:0000256" key="3">
    <source>
        <dbReference type="ARBA" id="ARBA00022692"/>
    </source>
</evidence>
<feature type="transmembrane region" description="Helical" evidence="7">
    <location>
        <begin position="12"/>
        <end position="31"/>
    </location>
</feature>
<evidence type="ECO:0000256" key="7">
    <source>
        <dbReference type="SAM" id="Phobius"/>
    </source>
</evidence>
<keyword evidence="5 6" id="KW-0472">Membrane</keyword>
<dbReference type="Proteomes" id="UP000694844">
    <property type="component" value="Chromosome 5"/>
</dbReference>
<organism evidence="9 10">
    <name type="scientific">Crassostrea virginica</name>
    <name type="common">Eastern oyster</name>
    <dbReference type="NCBI Taxonomy" id="6565"/>
    <lineage>
        <taxon>Eukaryota</taxon>
        <taxon>Metazoa</taxon>
        <taxon>Spiralia</taxon>
        <taxon>Lophotrochozoa</taxon>
        <taxon>Mollusca</taxon>
        <taxon>Bivalvia</taxon>
        <taxon>Autobranchia</taxon>
        <taxon>Pteriomorphia</taxon>
        <taxon>Ostreida</taxon>
        <taxon>Ostreoidea</taxon>
        <taxon>Ostreidae</taxon>
        <taxon>Crassostrea</taxon>
    </lineage>
</organism>
<name>A0A8B8EDX5_CRAVI</name>
<comment type="similarity">
    <text evidence="2">Belongs to the EBP family.</text>
</comment>
<keyword evidence="4 6" id="KW-1133">Transmembrane helix</keyword>